<dbReference type="EMBL" id="AP028910">
    <property type="protein sequence ID" value="BES90814.1"/>
    <property type="molecule type" value="Genomic_DNA"/>
</dbReference>
<evidence type="ECO:0000313" key="1">
    <source>
        <dbReference type="EMBL" id="BES90814.1"/>
    </source>
</evidence>
<evidence type="ECO:0000313" key="2">
    <source>
        <dbReference type="Proteomes" id="UP001307889"/>
    </source>
</evidence>
<gene>
    <name evidence="1" type="ORF">NTJ_03622</name>
</gene>
<name>A0ABN7AHG3_9HEMI</name>
<dbReference type="Proteomes" id="UP001307889">
    <property type="component" value="Chromosome 2"/>
</dbReference>
<keyword evidence="2" id="KW-1185">Reference proteome</keyword>
<protein>
    <submittedName>
        <fullName evidence="1">Uncharacterized protein</fullName>
    </submittedName>
</protein>
<organism evidence="1 2">
    <name type="scientific">Nesidiocoris tenuis</name>
    <dbReference type="NCBI Taxonomy" id="355587"/>
    <lineage>
        <taxon>Eukaryota</taxon>
        <taxon>Metazoa</taxon>
        <taxon>Ecdysozoa</taxon>
        <taxon>Arthropoda</taxon>
        <taxon>Hexapoda</taxon>
        <taxon>Insecta</taxon>
        <taxon>Pterygota</taxon>
        <taxon>Neoptera</taxon>
        <taxon>Paraneoptera</taxon>
        <taxon>Hemiptera</taxon>
        <taxon>Heteroptera</taxon>
        <taxon>Panheteroptera</taxon>
        <taxon>Cimicomorpha</taxon>
        <taxon>Miridae</taxon>
        <taxon>Dicyphina</taxon>
        <taxon>Nesidiocoris</taxon>
    </lineage>
</organism>
<accession>A0ABN7AHG3</accession>
<reference evidence="1 2" key="1">
    <citation type="submission" date="2023-09" db="EMBL/GenBank/DDBJ databases">
        <title>Nesidiocoris tenuis whole genome shotgun sequence.</title>
        <authorList>
            <person name="Shibata T."/>
            <person name="Shimoda M."/>
            <person name="Kobayashi T."/>
            <person name="Uehara T."/>
        </authorList>
    </citation>
    <scope>NUCLEOTIDE SEQUENCE [LARGE SCALE GENOMIC DNA]</scope>
    <source>
        <strain evidence="1 2">Japan</strain>
    </source>
</reference>
<proteinExistence type="predicted"/>
<sequence length="90" mass="9699">MAGRCAGLIGRRVIYYSGRRQLALRDSFVAEEARATVFAKDLPSNLVQESAEEPNYGGISSQNTNIKNGILASRPGLSKAGGRCSREARI</sequence>